<evidence type="ECO:0000256" key="4">
    <source>
        <dbReference type="ARBA" id="ARBA00023004"/>
    </source>
</evidence>
<evidence type="ECO:0000256" key="3">
    <source>
        <dbReference type="ARBA" id="ARBA00022982"/>
    </source>
</evidence>
<dbReference type="EMBL" id="JANPWE010000002">
    <property type="protein sequence ID" value="MCR6545199.1"/>
    <property type="molecule type" value="Genomic_DNA"/>
</dbReference>
<keyword evidence="2 5" id="KW-0479">Metal-binding</keyword>
<dbReference type="CDD" id="cd00730">
    <property type="entry name" value="rubredoxin"/>
    <property type="match status" value="1"/>
</dbReference>
<dbReference type="PROSITE" id="PS50903">
    <property type="entry name" value="RUBREDOXIN_LIKE"/>
    <property type="match status" value="1"/>
</dbReference>
<gene>
    <name evidence="7" type="ORF">NVS47_06670</name>
</gene>
<evidence type="ECO:0000256" key="2">
    <source>
        <dbReference type="ARBA" id="ARBA00022723"/>
    </source>
</evidence>
<comment type="cofactor">
    <cofactor evidence="5">
        <name>Fe(3+)</name>
        <dbReference type="ChEBI" id="CHEBI:29034"/>
    </cofactor>
</comment>
<dbReference type="SUPFAM" id="SSF57802">
    <property type="entry name" value="Rubredoxin-like"/>
    <property type="match status" value="1"/>
</dbReference>
<proteinExistence type="inferred from homology"/>
<dbReference type="PRINTS" id="PR00163">
    <property type="entry name" value="RUBREDOXIN"/>
</dbReference>
<sequence length="62" mass="7241">MSEQKQKQWQCQMPNCGYIYDPERGCKKNKVEKGCSFEDLPENYKCPLCGAGKKQFKACNWD</sequence>
<name>A0ABT1Y5K6_9FIRM</name>
<dbReference type="InterPro" id="IPR050526">
    <property type="entry name" value="Rubredoxin_ET"/>
</dbReference>
<keyword evidence="1" id="KW-0813">Transport</keyword>
<dbReference type="InterPro" id="IPR024934">
    <property type="entry name" value="Rubredoxin-like_dom"/>
</dbReference>
<keyword evidence="4 5" id="KW-0408">Iron</keyword>
<evidence type="ECO:0000259" key="6">
    <source>
        <dbReference type="PROSITE" id="PS50903"/>
    </source>
</evidence>
<comment type="caution">
    <text evidence="7">The sequence shown here is derived from an EMBL/GenBank/DDBJ whole genome shotgun (WGS) entry which is preliminary data.</text>
</comment>
<dbReference type="Pfam" id="PF00301">
    <property type="entry name" value="Rubredoxin"/>
    <property type="match status" value="1"/>
</dbReference>
<keyword evidence="3 5" id="KW-0249">Electron transport</keyword>
<evidence type="ECO:0000313" key="7">
    <source>
        <dbReference type="EMBL" id="MCR6545199.1"/>
    </source>
</evidence>
<accession>A0ABT1Y5K6</accession>
<dbReference type="PANTHER" id="PTHR47627">
    <property type="entry name" value="RUBREDOXIN"/>
    <property type="match status" value="1"/>
</dbReference>
<dbReference type="Proteomes" id="UP001524944">
    <property type="component" value="Unassembled WGS sequence"/>
</dbReference>
<organism evidence="7 8">
    <name type="scientific">Dehalobacterium formicoaceticum</name>
    <dbReference type="NCBI Taxonomy" id="51515"/>
    <lineage>
        <taxon>Bacteria</taxon>
        <taxon>Bacillati</taxon>
        <taxon>Bacillota</taxon>
        <taxon>Clostridia</taxon>
        <taxon>Eubacteriales</taxon>
        <taxon>Peptococcaceae</taxon>
        <taxon>Dehalobacterium</taxon>
    </lineage>
</organism>
<reference evidence="7 8" key="1">
    <citation type="submission" date="2022-08" db="EMBL/GenBank/DDBJ databases">
        <title>Proteogenomics of the novel Dehalobacterium formicoaceticum strain EZ94 highlights a key role of methyltransferases during anaerobic dichloromethane degradation.</title>
        <authorList>
            <person name="Wasmund K."/>
        </authorList>
    </citation>
    <scope>NUCLEOTIDE SEQUENCE [LARGE SCALE GENOMIC DNA]</scope>
    <source>
        <strain evidence="7 8">EZ94</strain>
    </source>
</reference>
<feature type="domain" description="Rubredoxin-like" evidence="6">
    <location>
        <begin position="16"/>
        <end position="59"/>
    </location>
</feature>
<dbReference type="PANTHER" id="PTHR47627:SF1">
    <property type="entry name" value="RUBREDOXIN-1-RELATED"/>
    <property type="match status" value="1"/>
</dbReference>
<dbReference type="RefSeq" id="WP_089608864.1">
    <property type="nucleotide sequence ID" value="NZ_CP022121.1"/>
</dbReference>
<evidence type="ECO:0000256" key="1">
    <source>
        <dbReference type="ARBA" id="ARBA00022448"/>
    </source>
</evidence>
<comment type="similarity">
    <text evidence="5">Belongs to the rubredoxin family.</text>
</comment>
<evidence type="ECO:0000256" key="5">
    <source>
        <dbReference type="RuleBase" id="RU003820"/>
    </source>
</evidence>
<dbReference type="InterPro" id="IPR024935">
    <property type="entry name" value="Rubredoxin_dom"/>
</dbReference>
<dbReference type="Gene3D" id="2.20.28.10">
    <property type="match status" value="1"/>
</dbReference>
<keyword evidence="8" id="KW-1185">Reference proteome</keyword>
<protein>
    <recommendedName>
        <fullName evidence="5">Rubredoxin</fullName>
    </recommendedName>
</protein>
<evidence type="ECO:0000313" key="8">
    <source>
        <dbReference type="Proteomes" id="UP001524944"/>
    </source>
</evidence>